<name>A0ABV9YSD5_9PSEU</name>
<dbReference type="InterPro" id="IPR041347">
    <property type="entry name" value="MftR_C"/>
</dbReference>
<dbReference type="PANTHER" id="PTHR30055:SF238">
    <property type="entry name" value="MYCOFACTOCIN BIOSYNTHESIS TRANSCRIPTIONAL REGULATOR MFTR-RELATED"/>
    <property type="match status" value="1"/>
</dbReference>
<dbReference type="PRINTS" id="PR00455">
    <property type="entry name" value="HTHTETR"/>
</dbReference>
<dbReference type="EMBL" id="JBHSIV010000014">
    <property type="protein sequence ID" value="MFC5063536.1"/>
    <property type="molecule type" value="Genomic_DNA"/>
</dbReference>
<sequence>MSGTGIVDAATGRGRRPMSERRRHLQRLEISRAAITLFRERGVGGTTGEDIADAVGLSARTLWRYFRSKESCVEPLLSVITDTFVDTLRRWPADVPLSDHLARDHHLPDHLSASDGEATLAVVAMSRREPALRAIWLVVHERVEPVLAEVVADRLGRRPDDLAVRVQAATLAAALRLTTEDLADDVAADRCRPETEGLARLSAAVRAATHGVLGDASS</sequence>
<feature type="compositionally biased region" description="Basic residues" evidence="5">
    <location>
        <begin position="13"/>
        <end position="22"/>
    </location>
</feature>
<dbReference type="Gene3D" id="1.10.357.10">
    <property type="entry name" value="Tetracycline Repressor, domain 2"/>
    <property type="match status" value="1"/>
</dbReference>
<dbReference type="Pfam" id="PF17754">
    <property type="entry name" value="TetR_C_14"/>
    <property type="match status" value="1"/>
</dbReference>
<accession>A0ABV9YSD5</accession>
<dbReference type="PANTHER" id="PTHR30055">
    <property type="entry name" value="HTH-TYPE TRANSCRIPTIONAL REGULATOR RUTR"/>
    <property type="match status" value="1"/>
</dbReference>
<feature type="DNA-binding region" description="H-T-H motif" evidence="4">
    <location>
        <begin position="47"/>
        <end position="66"/>
    </location>
</feature>
<dbReference type="InterPro" id="IPR009057">
    <property type="entry name" value="Homeodomain-like_sf"/>
</dbReference>
<dbReference type="InterPro" id="IPR050109">
    <property type="entry name" value="HTH-type_TetR-like_transc_reg"/>
</dbReference>
<evidence type="ECO:0000256" key="2">
    <source>
        <dbReference type="ARBA" id="ARBA00023125"/>
    </source>
</evidence>
<dbReference type="InterPro" id="IPR001647">
    <property type="entry name" value="HTH_TetR"/>
</dbReference>
<gene>
    <name evidence="7" type="ORF">ACFPBZ_15045</name>
</gene>
<keyword evidence="3" id="KW-0804">Transcription</keyword>
<feature type="domain" description="HTH tetR-type" evidence="6">
    <location>
        <begin position="24"/>
        <end position="84"/>
    </location>
</feature>
<evidence type="ECO:0000313" key="8">
    <source>
        <dbReference type="Proteomes" id="UP001595947"/>
    </source>
</evidence>
<dbReference type="Proteomes" id="UP001595947">
    <property type="component" value="Unassembled WGS sequence"/>
</dbReference>
<comment type="caution">
    <text evidence="7">The sequence shown here is derived from an EMBL/GenBank/DDBJ whole genome shotgun (WGS) entry which is preliminary data.</text>
</comment>
<dbReference type="Pfam" id="PF00440">
    <property type="entry name" value="TetR_N"/>
    <property type="match status" value="1"/>
</dbReference>
<dbReference type="RefSeq" id="WP_378036882.1">
    <property type="nucleotide sequence ID" value="NZ_JBHSIV010000014.1"/>
</dbReference>
<evidence type="ECO:0000256" key="1">
    <source>
        <dbReference type="ARBA" id="ARBA00023015"/>
    </source>
</evidence>
<proteinExistence type="predicted"/>
<organism evidence="7 8">
    <name type="scientific">Actinomycetospora atypica</name>
    <dbReference type="NCBI Taxonomy" id="1290095"/>
    <lineage>
        <taxon>Bacteria</taxon>
        <taxon>Bacillati</taxon>
        <taxon>Actinomycetota</taxon>
        <taxon>Actinomycetes</taxon>
        <taxon>Pseudonocardiales</taxon>
        <taxon>Pseudonocardiaceae</taxon>
        <taxon>Actinomycetospora</taxon>
    </lineage>
</organism>
<evidence type="ECO:0000256" key="3">
    <source>
        <dbReference type="ARBA" id="ARBA00023163"/>
    </source>
</evidence>
<protein>
    <submittedName>
        <fullName evidence="7">TetR/AcrR family transcriptional regulator</fullName>
    </submittedName>
</protein>
<reference evidence="8" key="1">
    <citation type="journal article" date="2019" name="Int. J. Syst. Evol. Microbiol.">
        <title>The Global Catalogue of Microorganisms (GCM) 10K type strain sequencing project: providing services to taxonomists for standard genome sequencing and annotation.</title>
        <authorList>
            <consortium name="The Broad Institute Genomics Platform"/>
            <consortium name="The Broad Institute Genome Sequencing Center for Infectious Disease"/>
            <person name="Wu L."/>
            <person name="Ma J."/>
        </authorList>
    </citation>
    <scope>NUCLEOTIDE SEQUENCE [LARGE SCALE GENOMIC DNA]</scope>
    <source>
        <strain evidence="8">CGMCC 4.7093</strain>
    </source>
</reference>
<dbReference type="PROSITE" id="PS50977">
    <property type="entry name" value="HTH_TETR_2"/>
    <property type="match status" value="1"/>
</dbReference>
<feature type="region of interest" description="Disordered" evidence="5">
    <location>
        <begin position="1"/>
        <end position="22"/>
    </location>
</feature>
<evidence type="ECO:0000256" key="4">
    <source>
        <dbReference type="PROSITE-ProRule" id="PRU00335"/>
    </source>
</evidence>
<keyword evidence="8" id="KW-1185">Reference proteome</keyword>
<keyword evidence="2 4" id="KW-0238">DNA-binding</keyword>
<keyword evidence="1" id="KW-0805">Transcription regulation</keyword>
<evidence type="ECO:0000313" key="7">
    <source>
        <dbReference type="EMBL" id="MFC5063536.1"/>
    </source>
</evidence>
<evidence type="ECO:0000256" key="5">
    <source>
        <dbReference type="SAM" id="MobiDB-lite"/>
    </source>
</evidence>
<dbReference type="SUPFAM" id="SSF46689">
    <property type="entry name" value="Homeodomain-like"/>
    <property type="match status" value="1"/>
</dbReference>
<evidence type="ECO:0000259" key="6">
    <source>
        <dbReference type="PROSITE" id="PS50977"/>
    </source>
</evidence>